<comment type="similarity">
    <text evidence="3">Belongs to the CARMIL family.</text>
</comment>
<sequence>LLTSHLIAKVCPGSHLLHSQILSKNLVFEIRSCSFYRRIMKKVSMEPSERLASLQALWDSQTVAEQGPCGGFSQMYACVCDWLGFSYREEVQWDVDTIYLTQDTRELNLQDFSHLDHRDLIPIIAALEYNQWFTKLSSKDLKLSTDVCEQILRVVSRSNRLEELVLENAGLRTDFAQKLASALAHNPNSGLHTINLAGNPLEDRGTVAFTWPLILDLLVVAGVNSLSQSLSANLLTATTLTHLDLSGNVLRGDDLSYMYSFLAQPNAIAHLDLSNTECSLDMVCGALLRGCLQYLAVLNLSRTVFSHRKGKEVPPSFKQFFSSSLALMQINLSGTKLSPEPLKALLLGLACNHNLKGVSLDLSNCELRSGGAQVLEGCIAEIHNITSLDISDNGLESDLSTLIVWLSKNRSIQHLALGKNFNNMKSKNLTPVLDNLVQMIQDEESPLQSLSLADSKLKTEVTIIINALGSNTSLTKVDISGNGMGDMGAKMLAKALQINTKLRTVIWDKNSITAQGFQDIAVAMEKNYTLRFMPIPMYDASQALKTNPEKTEEALQKIENYLLRNHETRKYLQEQAYRLQQGIVTSTTQQMIDRICVKVQDHLNSLRNCGGDAVLEDLKSAERLMRDAKNSKTLLPNLYHVGGASWAGASGLLSSPIQETLESMAGEVTRVVDEQLKALLESMVDAAENLCPNVMKKAHIRQDLIHSSTEKISIPRTFVKNVLLEQSGIDILNKISFSLGLCFILEMEFDLDKALEEVPIHIEDPPFPSIRQEKRSSGFISELPSEEGKKLEHFTKLRPKRNKKQQPTQAAVALITVKPTGFVLSHHRRSSARGSESQELSEGGDEKKKRDSRKSGFLNLIKSRSKSERPSMGLMTEEPSSPKGAGRSPAVDTPRKDTKPAEHNGNSERIEEIKTPDSLEESQGEDVGKVERSDSKSSPQGGRRYGVQVMGSGLLAEMKAKQERRAACAQKVSGEPTLTCLSLCFCPHSIIGTQSGEGPVNLEGSVVPIAWRISGCRAHKRVQPEKQKTSPSPLASPSPPTPHLSSVGSNLRNWPHFGSQSPDCKHRIECQRNSSRVKEPLFVVIYYLLCSFSYTLNKCALFRWGWVLEFFRSLGMTPSPKIPPAWP</sequence>
<evidence type="ECO:0000256" key="2">
    <source>
        <dbReference type="ARBA" id="ARBA00004496"/>
    </source>
</evidence>
<dbReference type="InterPro" id="IPR031943">
    <property type="entry name" value="CARMIL_C"/>
</dbReference>
<name>A0A8C4LNW8_EQUAS</name>
<feature type="domain" description="CARMIL C-terminal" evidence="10">
    <location>
        <begin position="745"/>
        <end position="866"/>
    </location>
</feature>
<dbReference type="GO" id="GO:0034315">
    <property type="term" value="P:regulation of Arp2/3 complex-mediated actin nucleation"/>
    <property type="evidence" value="ECO:0007669"/>
    <property type="project" value="TreeGrafter"/>
</dbReference>
<organism evidence="11">
    <name type="scientific">Equus asinus asinus</name>
    <dbReference type="NCBI Taxonomy" id="83772"/>
    <lineage>
        <taxon>Eukaryota</taxon>
        <taxon>Metazoa</taxon>
        <taxon>Chordata</taxon>
        <taxon>Craniata</taxon>
        <taxon>Vertebrata</taxon>
        <taxon>Euteleostomi</taxon>
        <taxon>Mammalia</taxon>
        <taxon>Eutheria</taxon>
        <taxon>Laurasiatheria</taxon>
        <taxon>Perissodactyla</taxon>
        <taxon>Equidae</taxon>
        <taxon>Equus</taxon>
    </lineage>
</organism>
<dbReference type="Gene3D" id="6.10.140.1850">
    <property type="match status" value="1"/>
</dbReference>
<dbReference type="PANTHER" id="PTHR24112">
    <property type="entry name" value="LEUCINE-RICH REPEAT, ISOFORM F-RELATED"/>
    <property type="match status" value="1"/>
</dbReference>
<dbReference type="Gene3D" id="3.80.10.10">
    <property type="entry name" value="Ribonuclease Inhibitor"/>
    <property type="match status" value="1"/>
</dbReference>
<keyword evidence="6" id="KW-0433">Leucine-rich repeat</keyword>
<evidence type="ECO:0000256" key="1">
    <source>
        <dbReference type="ARBA" id="ARBA00004236"/>
    </source>
</evidence>
<comment type="subcellular location">
    <subcellularLocation>
        <location evidence="1">Cell membrane</location>
    </subcellularLocation>
    <subcellularLocation>
        <location evidence="2">Cytoplasm</location>
    </subcellularLocation>
</comment>
<gene>
    <name evidence="11" type="primary">CARMIL1</name>
</gene>
<keyword evidence="4" id="KW-1003">Cell membrane</keyword>
<feature type="region of interest" description="Disordered" evidence="9">
    <location>
        <begin position="826"/>
        <end position="946"/>
    </location>
</feature>
<dbReference type="GO" id="GO:0016477">
    <property type="term" value="P:cell migration"/>
    <property type="evidence" value="ECO:0007669"/>
    <property type="project" value="TreeGrafter"/>
</dbReference>
<feature type="domain" description="CARMIL C-terminal" evidence="10">
    <location>
        <begin position="687"/>
        <end position="736"/>
    </location>
</feature>
<dbReference type="GO" id="GO:0005737">
    <property type="term" value="C:cytoplasm"/>
    <property type="evidence" value="ECO:0007669"/>
    <property type="project" value="UniProtKB-SubCell"/>
</dbReference>
<evidence type="ECO:0000259" key="10">
    <source>
        <dbReference type="Pfam" id="PF16000"/>
    </source>
</evidence>
<keyword evidence="7" id="KW-0677">Repeat</keyword>
<protein>
    <submittedName>
        <fullName evidence="11">Capping protein regulator and myosin 1 linker 1</fullName>
    </submittedName>
</protein>
<dbReference type="InterPro" id="IPR032675">
    <property type="entry name" value="LRR_dom_sf"/>
</dbReference>
<evidence type="ECO:0000256" key="4">
    <source>
        <dbReference type="ARBA" id="ARBA00022475"/>
    </source>
</evidence>
<dbReference type="FunFam" id="3.80.10.10:FF:000009">
    <property type="entry name" value="F-actin-uncapping protein LRRC16A isoform X1"/>
    <property type="match status" value="1"/>
</dbReference>
<dbReference type="AlphaFoldDB" id="A0A8C4LNW8"/>
<feature type="region of interest" description="Disordered" evidence="9">
    <location>
        <begin position="1019"/>
        <end position="1047"/>
    </location>
</feature>
<dbReference type="GO" id="GO:0030027">
    <property type="term" value="C:lamellipodium"/>
    <property type="evidence" value="ECO:0007669"/>
    <property type="project" value="TreeGrafter"/>
</dbReference>
<feature type="compositionally biased region" description="Basic and acidic residues" evidence="9">
    <location>
        <begin position="893"/>
        <end position="917"/>
    </location>
</feature>
<dbReference type="SMART" id="SM00368">
    <property type="entry name" value="LRR_RI"/>
    <property type="match status" value="4"/>
</dbReference>
<dbReference type="InterPro" id="IPR001611">
    <property type="entry name" value="Leu-rich_rpt"/>
</dbReference>
<dbReference type="SUPFAM" id="SSF52047">
    <property type="entry name" value="RNI-like"/>
    <property type="match status" value="2"/>
</dbReference>
<evidence type="ECO:0000313" key="11">
    <source>
        <dbReference type="Ensembl" id="ENSEASP00005010787.1"/>
    </source>
</evidence>
<evidence type="ECO:0000256" key="7">
    <source>
        <dbReference type="ARBA" id="ARBA00022737"/>
    </source>
</evidence>
<keyword evidence="8" id="KW-0472">Membrane</keyword>
<evidence type="ECO:0000256" key="9">
    <source>
        <dbReference type="SAM" id="MobiDB-lite"/>
    </source>
</evidence>
<dbReference type="GO" id="GO:0005886">
    <property type="term" value="C:plasma membrane"/>
    <property type="evidence" value="ECO:0007669"/>
    <property type="project" value="UniProtKB-SubCell"/>
</dbReference>
<evidence type="ECO:0000256" key="6">
    <source>
        <dbReference type="ARBA" id="ARBA00022614"/>
    </source>
</evidence>
<dbReference type="Ensembl" id="ENSEAST00005011730.1">
    <property type="protein sequence ID" value="ENSEASP00005010787.1"/>
    <property type="gene ID" value="ENSEASG00005005677.1"/>
</dbReference>
<evidence type="ECO:0000256" key="3">
    <source>
        <dbReference type="ARBA" id="ARBA00007298"/>
    </source>
</evidence>
<reference evidence="11" key="1">
    <citation type="submission" date="2023-03" db="UniProtKB">
        <authorList>
            <consortium name="Ensembl"/>
        </authorList>
    </citation>
    <scope>IDENTIFICATION</scope>
</reference>
<dbReference type="PANTHER" id="PTHR24112:SF39">
    <property type="entry name" value="F-ACTIN-UNCAPPING PROTEIN LRRC16A"/>
    <property type="match status" value="1"/>
</dbReference>
<dbReference type="Pfam" id="PF16000">
    <property type="entry name" value="CARMIL_C"/>
    <property type="match status" value="2"/>
</dbReference>
<feature type="region of interest" description="Disordered" evidence="9">
    <location>
        <begin position="766"/>
        <end position="787"/>
    </location>
</feature>
<dbReference type="InterPro" id="IPR051279">
    <property type="entry name" value="PP1-Reg/Actin-Interact_Protein"/>
</dbReference>
<feature type="compositionally biased region" description="Basic and acidic residues" evidence="9">
    <location>
        <begin position="926"/>
        <end position="935"/>
    </location>
</feature>
<accession>A0A8C4LNW8</accession>
<proteinExistence type="inferred from homology"/>
<dbReference type="Pfam" id="PF13516">
    <property type="entry name" value="LRR_6"/>
    <property type="match status" value="2"/>
</dbReference>
<evidence type="ECO:0000256" key="8">
    <source>
        <dbReference type="ARBA" id="ARBA00023136"/>
    </source>
</evidence>
<evidence type="ECO:0000256" key="5">
    <source>
        <dbReference type="ARBA" id="ARBA00022490"/>
    </source>
</evidence>
<keyword evidence="5" id="KW-0963">Cytoplasm</keyword>